<evidence type="ECO:0000313" key="3">
    <source>
        <dbReference type="Proteomes" id="UP000241436"/>
    </source>
</evidence>
<dbReference type="Proteomes" id="UP000241436">
    <property type="component" value="Unassembled WGS sequence"/>
</dbReference>
<proteinExistence type="predicted"/>
<dbReference type="PANTHER" id="PTHR38590">
    <property type="entry name" value="BLL0828 PROTEIN"/>
    <property type="match status" value="1"/>
</dbReference>
<dbReference type="InterPro" id="IPR011335">
    <property type="entry name" value="Restrct_endonuc-II-like"/>
</dbReference>
<dbReference type="CDD" id="cd01038">
    <property type="entry name" value="Endonuclease_DUF559"/>
    <property type="match status" value="1"/>
</dbReference>
<dbReference type="EMBL" id="NVQC01000025">
    <property type="protein sequence ID" value="PTL35352.1"/>
    <property type="molecule type" value="Genomic_DNA"/>
</dbReference>
<dbReference type="Gene3D" id="3.40.960.10">
    <property type="entry name" value="VSR Endonuclease"/>
    <property type="match status" value="1"/>
</dbReference>
<reference evidence="2 3" key="1">
    <citation type="submission" date="2017-09" db="EMBL/GenBank/DDBJ databases">
        <title>Bloom of a denitrifying methanotroph, Candidatus Methylomirabilis limnetica, in a deep stratified lake.</title>
        <authorList>
            <person name="Graf J.S."/>
            <person name="Marchant H.K."/>
            <person name="Tienken D."/>
            <person name="Hach P.F."/>
            <person name="Brand A."/>
            <person name="Schubert C.J."/>
            <person name="Kuypers M.M."/>
            <person name="Milucka J."/>
        </authorList>
    </citation>
    <scope>NUCLEOTIDE SEQUENCE [LARGE SCALE GENOMIC DNA]</scope>
    <source>
        <strain evidence="2 3">Zug</strain>
    </source>
</reference>
<keyword evidence="2" id="KW-0547">Nucleotide-binding</keyword>
<dbReference type="OrthoDB" id="9798754at2"/>
<dbReference type="InterPro" id="IPR047216">
    <property type="entry name" value="Endonuclease_DUF559_bact"/>
</dbReference>
<comment type="caution">
    <text evidence="2">The sequence shown here is derived from an EMBL/GenBank/DDBJ whole genome shotgun (WGS) entry which is preliminary data.</text>
</comment>
<dbReference type="PANTHER" id="PTHR38590:SF1">
    <property type="entry name" value="BLL0828 PROTEIN"/>
    <property type="match status" value="1"/>
</dbReference>
<sequence>MSRRARVLRKDPPDAERALWRRIRLRQIDGYRFRRQHPMGPYIVDFACLERKLIVEVDGGQHAAQLNYDTERTGWLQSHGYRVVRFWDHDLLRHPVSVVEEIRQVLTPHLNPPPQGGRRSKL</sequence>
<evidence type="ECO:0000259" key="1">
    <source>
        <dbReference type="Pfam" id="PF04480"/>
    </source>
</evidence>
<evidence type="ECO:0000313" key="2">
    <source>
        <dbReference type="EMBL" id="PTL35352.1"/>
    </source>
</evidence>
<accession>A0A2T4TW60</accession>
<reference evidence="3" key="2">
    <citation type="journal article" date="2018" name="Environ. Microbiol.">
        <title>Bloom of a denitrifying methanotroph, 'Candidatus Methylomirabilis limnetica', in a deep stratified lake.</title>
        <authorList>
            <person name="Graf J.S."/>
            <person name="Mayr M.J."/>
            <person name="Marchant H.K."/>
            <person name="Tienken D."/>
            <person name="Hach P.F."/>
            <person name="Brand A."/>
            <person name="Schubert C.J."/>
            <person name="Kuypers M.M."/>
            <person name="Milucka J."/>
        </authorList>
    </citation>
    <scope>NUCLEOTIDE SEQUENCE [LARGE SCALE GENOMIC DNA]</scope>
    <source>
        <strain evidence="3">Zug</strain>
    </source>
</reference>
<name>A0A2T4TW60_9BACT</name>
<gene>
    <name evidence="2" type="ORF">CLG94_10195</name>
</gene>
<dbReference type="GO" id="GO:0004386">
    <property type="term" value="F:helicase activity"/>
    <property type="evidence" value="ECO:0007669"/>
    <property type="project" value="UniProtKB-KW"/>
</dbReference>
<organism evidence="2 3">
    <name type="scientific">Candidatus Methylomirabilis limnetica</name>
    <dbReference type="NCBI Taxonomy" id="2033718"/>
    <lineage>
        <taxon>Bacteria</taxon>
        <taxon>Candidatus Methylomirabilota</taxon>
        <taxon>Candidatus Methylomirabilia</taxon>
        <taxon>Candidatus Methylomirabilales</taxon>
        <taxon>Candidatus Methylomirabilaceae</taxon>
        <taxon>Candidatus Methylomirabilis</taxon>
    </lineage>
</organism>
<keyword evidence="3" id="KW-1185">Reference proteome</keyword>
<dbReference type="InterPro" id="IPR007569">
    <property type="entry name" value="DUF559"/>
</dbReference>
<dbReference type="RefSeq" id="WP_107563268.1">
    <property type="nucleotide sequence ID" value="NZ_NVQC01000025.1"/>
</dbReference>
<feature type="domain" description="DUF559" evidence="1">
    <location>
        <begin position="3"/>
        <end position="106"/>
    </location>
</feature>
<protein>
    <submittedName>
        <fullName evidence="2">ATP-dependent helicase HrpA</fullName>
    </submittedName>
</protein>
<keyword evidence="2" id="KW-0347">Helicase</keyword>
<dbReference type="SUPFAM" id="SSF52980">
    <property type="entry name" value="Restriction endonuclease-like"/>
    <property type="match status" value="1"/>
</dbReference>
<dbReference type="AlphaFoldDB" id="A0A2T4TW60"/>
<keyword evidence="2" id="KW-0378">Hydrolase</keyword>
<dbReference type="Pfam" id="PF04480">
    <property type="entry name" value="DUF559"/>
    <property type="match status" value="1"/>
</dbReference>
<keyword evidence="2" id="KW-0067">ATP-binding</keyword>